<dbReference type="Pfam" id="PF01812">
    <property type="entry name" value="5-FTHF_cyc-lig"/>
    <property type="match status" value="1"/>
</dbReference>
<protein>
    <recommendedName>
        <fullName evidence="5">5-formyltetrahydrofolate cyclo-ligase</fullName>
        <ecNumber evidence="5">6.3.3.2</ecNumber>
    </recommendedName>
</protein>
<dbReference type="AlphaFoldDB" id="A0A1T4N0R5"/>
<comment type="similarity">
    <text evidence="1 5">Belongs to the 5-formyltetrahydrofolate cyclo-ligase family.</text>
</comment>
<dbReference type="GO" id="GO:0035999">
    <property type="term" value="P:tetrahydrofolate interconversion"/>
    <property type="evidence" value="ECO:0007669"/>
    <property type="project" value="TreeGrafter"/>
</dbReference>
<gene>
    <name evidence="6" type="ORF">SAMN02745118_01670</name>
</gene>
<evidence type="ECO:0000256" key="4">
    <source>
        <dbReference type="PIRSR" id="PIRSR006806-1"/>
    </source>
</evidence>
<organism evidence="6 7">
    <name type="scientific">Selenihalanaerobacter shriftii</name>
    <dbReference type="NCBI Taxonomy" id="142842"/>
    <lineage>
        <taxon>Bacteria</taxon>
        <taxon>Bacillati</taxon>
        <taxon>Bacillota</taxon>
        <taxon>Clostridia</taxon>
        <taxon>Halanaerobiales</taxon>
        <taxon>Halobacteroidaceae</taxon>
        <taxon>Selenihalanaerobacter</taxon>
    </lineage>
</organism>
<sequence>MANREIKNAKQDQRKMVLDYRQRLNDGELLKKSMEIKKKLFELEEFESAEVIMFYVDFRNEVKTEFMIKEALKLDKRVLIPISQVEDRSLLLSELKNYDQELEEGTYGILEPKEEYIRPVDYEELDLAIVPGVAFDEDCNRLGYGGGYYDRFAAKVSPEASRIALAFEIQIIDDVIIGEYDLPVDKVVTEKRVVNN</sequence>
<dbReference type="Gene3D" id="3.40.50.10420">
    <property type="entry name" value="NagB/RpiA/CoA transferase-like"/>
    <property type="match status" value="1"/>
</dbReference>
<feature type="binding site" evidence="4">
    <location>
        <position position="56"/>
    </location>
    <ligand>
        <name>substrate</name>
    </ligand>
</feature>
<dbReference type="GO" id="GO:0009396">
    <property type="term" value="P:folic acid-containing compound biosynthetic process"/>
    <property type="evidence" value="ECO:0007669"/>
    <property type="project" value="TreeGrafter"/>
</dbReference>
<dbReference type="PIRSF" id="PIRSF006806">
    <property type="entry name" value="FTHF_cligase"/>
    <property type="match status" value="1"/>
</dbReference>
<dbReference type="PANTHER" id="PTHR23407">
    <property type="entry name" value="ATPASE INHIBITOR/5-FORMYLTETRAHYDROFOLATE CYCLO-LIGASE"/>
    <property type="match status" value="1"/>
</dbReference>
<keyword evidence="2 4" id="KW-0547">Nucleotide-binding</keyword>
<dbReference type="EC" id="6.3.3.2" evidence="5"/>
<comment type="cofactor">
    <cofactor evidence="5">
        <name>Mg(2+)</name>
        <dbReference type="ChEBI" id="CHEBI:18420"/>
    </cofactor>
</comment>
<evidence type="ECO:0000256" key="5">
    <source>
        <dbReference type="RuleBase" id="RU361279"/>
    </source>
</evidence>
<keyword evidence="5" id="KW-0460">Magnesium</keyword>
<keyword evidence="6" id="KW-0436">Ligase</keyword>
<evidence type="ECO:0000256" key="2">
    <source>
        <dbReference type="ARBA" id="ARBA00022741"/>
    </source>
</evidence>
<proteinExistence type="inferred from homology"/>
<name>A0A1T4N0R5_9FIRM</name>
<dbReference type="STRING" id="142842.SAMN02745118_01670"/>
<evidence type="ECO:0000313" key="7">
    <source>
        <dbReference type="Proteomes" id="UP000190625"/>
    </source>
</evidence>
<dbReference type="GO" id="GO:0030272">
    <property type="term" value="F:5-formyltetrahydrofolate cyclo-ligase activity"/>
    <property type="evidence" value="ECO:0007669"/>
    <property type="project" value="UniProtKB-EC"/>
</dbReference>
<dbReference type="PANTHER" id="PTHR23407:SF1">
    <property type="entry name" value="5-FORMYLTETRAHYDROFOLATE CYCLO-LIGASE"/>
    <property type="match status" value="1"/>
</dbReference>
<dbReference type="InterPro" id="IPR037171">
    <property type="entry name" value="NagB/RpiA_transferase-like"/>
</dbReference>
<feature type="binding site" evidence="4">
    <location>
        <begin position="10"/>
        <end position="14"/>
    </location>
    <ligand>
        <name>ATP</name>
        <dbReference type="ChEBI" id="CHEBI:30616"/>
    </ligand>
</feature>
<dbReference type="OrthoDB" id="9801938at2"/>
<dbReference type="InterPro" id="IPR024185">
    <property type="entry name" value="FTHF_cligase-like_sf"/>
</dbReference>
<dbReference type="Proteomes" id="UP000190625">
    <property type="component" value="Unassembled WGS sequence"/>
</dbReference>
<feature type="binding site" evidence="4">
    <location>
        <position position="61"/>
    </location>
    <ligand>
        <name>substrate</name>
    </ligand>
</feature>
<feature type="binding site" evidence="4">
    <location>
        <begin position="141"/>
        <end position="149"/>
    </location>
    <ligand>
        <name>ATP</name>
        <dbReference type="ChEBI" id="CHEBI:30616"/>
    </ligand>
</feature>
<dbReference type="SUPFAM" id="SSF100950">
    <property type="entry name" value="NagB/RpiA/CoA transferase-like"/>
    <property type="match status" value="1"/>
</dbReference>
<dbReference type="EMBL" id="FUWM01000012">
    <property type="protein sequence ID" value="SJZ72721.1"/>
    <property type="molecule type" value="Genomic_DNA"/>
</dbReference>
<comment type="catalytic activity">
    <reaction evidence="5">
        <text>(6S)-5-formyl-5,6,7,8-tetrahydrofolate + ATP = (6R)-5,10-methenyltetrahydrofolate + ADP + phosphate</text>
        <dbReference type="Rhea" id="RHEA:10488"/>
        <dbReference type="ChEBI" id="CHEBI:30616"/>
        <dbReference type="ChEBI" id="CHEBI:43474"/>
        <dbReference type="ChEBI" id="CHEBI:57455"/>
        <dbReference type="ChEBI" id="CHEBI:57457"/>
        <dbReference type="ChEBI" id="CHEBI:456216"/>
        <dbReference type="EC" id="6.3.3.2"/>
    </reaction>
</comment>
<keyword evidence="3 4" id="KW-0067">ATP-binding</keyword>
<dbReference type="NCBIfam" id="TIGR02727">
    <property type="entry name" value="MTHFS_bact"/>
    <property type="match status" value="1"/>
</dbReference>
<evidence type="ECO:0000256" key="1">
    <source>
        <dbReference type="ARBA" id="ARBA00010638"/>
    </source>
</evidence>
<keyword evidence="7" id="KW-1185">Reference proteome</keyword>
<evidence type="ECO:0000313" key="6">
    <source>
        <dbReference type="EMBL" id="SJZ72721.1"/>
    </source>
</evidence>
<reference evidence="7" key="1">
    <citation type="submission" date="2017-02" db="EMBL/GenBank/DDBJ databases">
        <authorList>
            <person name="Varghese N."/>
            <person name="Submissions S."/>
        </authorList>
    </citation>
    <scope>NUCLEOTIDE SEQUENCE [LARGE SCALE GENOMIC DNA]</scope>
    <source>
        <strain evidence="7">ATCC BAA-73</strain>
    </source>
</reference>
<keyword evidence="5" id="KW-0479">Metal-binding</keyword>
<dbReference type="GO" id="GO:0046872">
    <property type="term" value="F:metal ion binding"/>
    <property type="evidence" value="ECO:0007669"/>
    <property type="project" value="UniProtKB-KW"/>
</dbReference>
<dbReference type="RefSeq" id="WP_078810130.1">
    <property type="nucleotide sequence ID" value="NZ_FUWM01000012.1"/>
</dbReference>
<dbReference type="InterPro" id="IPR002698">
    <property type="entry name" value="FTHF_cligase"/>
</dbReference>
<accession>A0A1T4N0R5</accession>
<evidence type="ECO:0000256" key="3">
    <source>
        <dbReference type="ARBA" id="ARBA00022840"/>
    </source>
</evidence>
<dbReference type="GO" id="GO:0005524">
    <property type="term" value="F:ATP binding"/>
    <property type="evidence" value="ECO:0007669"/>
    <property type="project" value="UniProtKB-KW"/>
</dbReference>